<feature type="compositionally biased region" description="Basic residues" evidence="1">
    <location>
        <begin position="69"/>
        <end position="79"/>
    </location>
</feature>
<evidence type="ECO:0000256" key="1">
    <source>
        <dbReference type="SAM" id="MobiDB-lite"/>
    </source>
</evidence>
<accession>A0A2K3LLK1</accession>
<sequence>GMTDEVGRQRGGRENKAQGEAQHEPQDEREPKPEAQHVDEHELEDEFEPEHVEDKVEVEEEQPPSLPAKPRKRNARTTRGRNPPPVTCYGGGPTDLSLLSGFGKHVNATLWRGEK</sequence>
<protein>
    <submittedName>
        <fullName evidence="2">Uncharacterized protein</fullName>
    </submittedName>
</protein>
<evidence type="ECO:0000313" key="3">
    <source>
        <dbReference type="Proteomes" id="UP000236291"/>
    </source>
</evidence>
<evidence type="ECO:0000313" key="2">
    <source>
        <dbReference type="EMBL" id="PNX79403.1"/>
    </source>
</evidence>
<dbReference type="Proteomes" id="UP000236291">
    <property type="component" value="Unassembled WGS sequence"/>
</dbReference>
<gene>
    <name evidence="2" type="ORF">L195_g035389</name>
</gene>
<feature type="non-terminal residue" evidence="2">
    <location>
        <position position="1"/>
    </location>
</feature>
<comment type="caution">
    <text evidence="2">The sequence shown here is derived from an EMBL/GenBank/DDBJ whole genome shotgun (WGS) entry which is preliminary data.</text>
</comment>
<dbReference type="EMBL" id="ASHM01035930">
    <property type="protein sequence ID" value="PNX79403.1"/>
    <property type="molecule type" value="Genomic_DNA"/>
</dbReference>
<dbReference type="AlphaFoldDB" id="A0A2K3LLK1"/>
<name>A0A2K3LLK1_TRIPR</name>
<reference evidence="2 3" key="2">
    <citation type="journal article" date="2017" name="Front. Plant Sci.">
        <title>Gene Classification and Mining of Molecular Markers Useful in Red Clover (Trifolium pratense) Breeding.</title>
        <authorList>
            <person name="Istvanek J."/>
            <person name="Dluhosova J."/>
            <person name="Dluhos P."/>
            <person name="Patkova L."/>
            <person name="Nedelnik J."/>
            <person name="Repkova J."/>
        </authorList>
    </citation>
    <scope>NUCLEOTIDE SEQUENCE [LARGE SCALE GENOMIC DNA]</scope>
    <source>
        <strain evidence="3">cv. Tatra</strain>
        <tissue evidence="2">Young leaves</tissue>
    </source>
</reference>
<feature type="compositionally biased region" description="Basic and acidic residues" evidence="1">
    <location>
        <begin position="1"/>
        <end position="40"/>
    </location>
</feature>
<feature type="region of interest" description="Disordered" evidence="1">
    <location>
        <begin position="1"/>
        <end position="92"/>
    </location>
</feature>
<organism evidence="2 3">
    <name type="scientific">Trifolium pratense</name>
    <name type="common">Red clover</name>
    <dbReference type="NCBI Taxonomy" id="57577"/>
    <lineage>
        <taxon>Eukaryota</taxon>
        <taxon>Viridiplantae</taxon>
        <taxon>Streptophyta</taxon>
        <taxon>Embryophyta</taxon>
        <taxon>Tracheophyta</taxon>
        <taxon>Spermatophyta</taxon>
        <taxon>Magnoliopsida</taxon>
        <taxon>eudicotyledons</taxon>
        <taxon>Gunneridae</taxon>
        <taxon>Pentapetalae</taxon>
        <taxon>rosids</taxon>
        <taxon>fabids</taxon>
        <taxon>Fabales</taxon>
        <taxon>Fabaceae</taxon>
        <taxon>Papilionoideae</taxon>
        <taxon>50 kb inversion clade</taxon>
        <taxon>NPAAA clade</taxon>
        <taxon>Hologalegina</taxon>
        <taxon>IRL clade</taxon>
        <taxon>Trifolieae</taxon>
        <taxon>Trifolium</taxon>
    </lineage>
</organism>
<proteinExistence type="predicted"/>
<reference evidence="2 3" key="1">
    <citation type="journal article" date="2014" name="Am. J. Bot.">
        <title>Genome assembly and annotation for red clover (Trifolium pratense; Fabaceae).</title>
        <authorList>
            <person name="Istvanek J."/>
            <person name="Jaros M."/>
            <person name="Krenek A."/>
            <person name="Repkova J."/>
        </authorList>
    </citation>
    <scope>NUCLEOTIDE SEQUENCE [LARGE SCALE GENOMIC DNA]</scope>
    <source>
        <strain evidence="3">cv. Tatra</strain>
        <tissue evidence="2">Young leaves</tissue>
    </source>
</reference>